<dbReference type="RefSeq" id="WP_183589052.1">
    <property type="nucleotide sequence ID" value="NZ_JACHCA010000013.1"/>
</dbReference>
<sequence>MFKETIYKNLALGDRFDVAFPDKRIPNGYIDKTKTRIGITYTGFHDERYSISIIPSVPIIEDALADYPYLNLFEIKHKVTPAMIAEYLQSDAPYKRIVTTPESFGKIITAAKSIGKLQWLYDSFFLYLDEVHCYATEAFRDDILIPFDFEYDYVWKFKNMAMGTATSFQFSDPRIKNMQQYKITYKEKFGKITIVNNYNPQAVIHQMLTHPDMFPGNVYIFFNSVTMIGQVIKAAGISNVNIYCRDDERNMENLEETKVFFKDKPVKKEFQKFNFFSCRYNEGWDLKDDSTATIILLTDVRVPNSLIGIPFKGYQAVGRLKVQPHKIYHITNNFGKAGMRSFESIQEKCIYNATKQISYYNEHITNCQNDGMEDDGRLALLIKQFARYKNGLAELYHMGVDQVICAEYSREHYNNIYTIKETWESLNYDTEFKVFDLDLIVRQKHSKEEINRQVIKCFEAWKHNPDQYEYGIAEATITKYKIEFAPLYEAYMVLGSGQIKNLGYNDKAMKTALIETSNKNAEAKLRLMLIDEFKIGERYTKKYMKEKLQELYDFCGIKKTSGKREVATAEKLNALGLFHLYRCKLDDESGKKAHGYEIVKVNFVLKLAA</sequence>
<name>A0A841JG66_9SPHI</name>
<dbReference type="AlphaFoldDB" id="A0A841JG66"/>
<dbReference type="Proteomes" id="UP000548326">
    <property type="component" value="Unassembled WGS sequence"/>
</dbReference>
<evidence type="ECO:0000313" key="1">
    <source>
        <dbReference type="EMBL" id="MBB6130153.1"/>
    </source>
</evidence>
<evidence type="ECO:0000313" key="2">
    <source>
        <dbReference type="Proteomes" id="UP000548326"/>
    </source>
</evidence>
<accession>A0A841JG66</accession>
<dbReference type="EMBL" id="JACHCA010000013">
    <property type="protein sequence ID" value="MBB6130153.1"/>
    <property type="molecule type" value="Genomic_DNA"/>
</dbReference>
<reference evidence="1 2" key="1">
    <citation type="submission" date="2020-08" db="EMBL/GenBank/DDBJ databases">
        <title>Genomic Encyclopedia of Type Strains, Phase IV (KMG-V): Genome sequencing to study the core and pangenomes of soil and plant-associated prokaryotes.</title>
        <authorList>
            <person name="Whitman W."/>
        </authorList>
    </citation>
    <scope>NUCLEOTIDE SEQUENCE [LARGE SCALE GENOMIC DNA]</scope>
    <source>
        <strain evidence="1 2">MP601</strain>
    </source>
</reference>
<comment type="caution">
    <text evidence="1">The sequence shown here is derived from an EMBL/GenBank/DDBJ whole genome shotgun (WGS) entry which is preliminary data.</text>
</comment>
<gene>
    <name evidence="1" type="ORF">HDF22_004292</name>
</gene>
<organism evidence="1 2">
    <name type="scientific">Mucilaginibacter lappiensis</name>
    <dbReference type="NCBI Taxonomy" id="354630"/>
    <lineage>
        <taxon>Bacteria</taxon>
        <taxon>Pseudomonadati</taxon>
        <taxon>Bacteroidota</taxon>
        <taxon>Sphingobacteriia</taxon>
        <taxon>Sphingobacteriales</taxon>
        <taxon>Sphingobacteriaceae</taxon>
        <taxon>Mucilaginibacter</taxon>
    </lineage>
</organism>
<protein>
    <submittedName>
        <fullName evidence="1">Uncharacterized protein</fullName>
    </submittedName>
</protein>
<proteinExistence type="predicted"/>